<dbReference type="EMBL" id="ML208539">
    <property type="protein sequence ID" value="TFK63125.1"/>
    <property type="molecule type" value="Genomic_DNA"/>
</dbReference>
<dbReference type="Proteomes" id="UP000308600">
    <property type="component" value="Unassembled WGS sequence"/>
</dbReference>
<evidence type="ECO:0000313" key="1">
    <source>
        <dbReference type="EMBL" id="TFK63125.1"/>
    </source>
</evidence>
<sequence length="151" mass="17130">MYTTLRAHLGLSSDSRTWRKLRVDIDEFVFDHMDTSGGAASANMQGDAFEKVLNLIVEDPIIGQRFFPPESKIGDLKVLRQHITSRLNALKYESRKLEGNQAKDEDTMMRPEPTPIKVEAGEDLKPANTVKQESGIRVYHQAHRYDVKMGS</sequence>
<name>A0ACD3ACG9_9AGAR</name>
<proteinExistence type="predicted"/>
<protein>
    <submittedName>
        <fullName evidence="1">Uncharacterized protein</fullName>
    </submittedName>
</protein>
<gene>
    <name evidence="1" type="ORF">BDN72DRAFT_848016</name>
</gene>
<evidence type="ECO:0000313" key="2">
    <source>
        <dbReference type="Proteomes" id="UP000308600"/>
    </source>
</evidence>
<organism evidence="1 2">
    <name type="scientific">Pluteus cervinus</name>
    <dbReference type="NCBI Taxonomy" id="181527"/>
    <lineage>
        <taxon>Eukaryota</taxon>
        <taxon>Fungi</taxon>
        <taxon>Dikarya</taxon>
        <taxon>Basidiomycota</taxon>
        <taxon>Agaricomycotina</taxon>
        <taxon>Agaricomycetes</taxon>
        <taxon>Agaricomycetidae</taxon>
        <taxon>Agaricales</taxon>
        <taxon>Pluteineae</taxon>
        <taxon>Pluteaceae</taxon>
        <taxon>Pluteus</taxon>
    </lineage>
</organism>
<accession>A0ACD3ACG9</accession>
<keyword evidence="2" id="KW-1185">Reference proteome</keyword>
<reference evidence="1 2" key="1">
    <citation type="journal article" date="2019" name="Nat. Ecol. Evol.">
        <title>Megaphylogeny resolves global patterns of mushroom evolution.</title>
        <authorList>
            <person name="Varga T."/>
            <person name="Krizsan K."/>
            <person name="Foldi C."/>
            <person name="Dima B."/>
            <person name="Sanchez-Garcia M."/>
            <person name="Sanchez-Ramirez S."/>
            <person name="Szollosi G.J."/>
            <person name="Szarkandi J.G."/>
            <person name="Papp V."/>
            <person name="Albert L."/>
            <person name="Andreopoulos W."/>
            <person name="Angelini C."/>
            <person name="Antonin V."/>
            <person name="Barry K.W."/>
            <person name="Bougher N.L."/>
            <person name="Buchanan P."/>
            <person name="Buyck B."/>
            <person name="Bense V."/>
            <person name="Catcheside P."/>
            <person name="Chovatia M."/>
            <person name="Cooper J."/>
            <person name="Damon W."/>
            <person name="Desjardin D."/>
            <person name="Finy P."/>
            <person name="Geml J."/>
            <person name="Haridas S."/>
            <person name="Hughes K."/>
            <person name="Justo A."/>
            <person name="Karasinski D."/>
            <person name="Kautmanova I."/>
            <person name="Kiss B."/>
            <person name="Kocsube S."/>
            <person name="Kotiranta H."/>
            <person name="LaButti K.M."/>
            <person name="Lechner B.E."/>
            <person name="Liimatainen K."/>
            <person name="Lipzen A."/>
            <person name="Lukacs Z."/>
            <person name="Mihaltcheva S."/>
            <person name="Morgado L.N."/>
            <person name="Niskanen T."/>
            <person name="Noordeloos M.E."/>
            <person name="Ohm R.A."/>
            <person name="Ortiz-Santana B."/>
            <person name="Ovrebo C."/>
            <person name="Racz N."/>
            <person name="Riley R."/>
            <person name="Savchenko A."/>
            <person name="Shiryaev A."/>
            <person name="Soop K."/>
            <person name="Spirin V."/>
            <person name="Szebenyi C."/>
            <person name="Tomsovsky M."/>
            <person name="Tulloss R.E."/>
            <person name="Uehling J."/>
            <person name="Grigoriev I.V."/>
            <person name="Vagvolgyi C."/>
            <person name="Papp T."/>
            <person name="Martin F.M."/>
            <person name="Miettinen O."/>
            <person name="Hibbett D.S."/>
            <person name="Nagy L.G."/>
        </authorList>
    </citation>
    <scope>NUCLEOTIDE SEQUENCE [LARGE SCALE GENOMIC DNA]</scope>
    <source>
        <strain evidence="1 2">NL-1719</strain>
    </source>
</reference>